<organism evidence="1">
    <name type="scientific">Trepomonas sp. PC1</name>
    <dbReference type="NCBI Taxonomy" id="1076344"/>
    <lineage>
        <taxon>Eukaryota</taxon>
        <taxon>Metamonada</taxon>
        <taxon>Diplomonadida</taxon>
        <taxon>Hexamitidae</taxon>
        <taxon>Hexamitinae</taxon>
        <taxon>Trepomonas</taxon>
    </lineage>
</organism>
<sequence length="72" mass="8835">MKDVEKLLKILANYISTKFTMSQDELLQNKQKLDQLIEQHMDWATVAQQCELTRHELYRWYHDTYQRNLYGQ</sequence>
<protein>
    <submittedName>
        <fullName evidence="1">Uncharacterized protein</fullName>
    </submittedName>
</protein>
<evidence type="ECO:0000313" key="1">
    <source>
        <dbReference type="EMBL" id="JAP92743.1"/>
    </source>
</evidence>
<feature type="non-terminal residue" evidence="1">
    <location>
        <position position="72"/>
    </location>
</feature>
<reference evidence="1" key="1">
    <citation type="submission" date="2015-07" db="EMBL/GenBank/DDBJ databases">
        <title>Adaptation to a free-living lifestyle via gene acquisitions in the diplomonad Trepomonas sp. PC1.</title>
        <authorList>
            <person name="Xu F."/>
            <person name="Jerlstrom-Hultqvist J."/>
            <person name="Kolisko M."/>
            <person name="Simpson A.G.B."/>
            <person name="Roger A.J."/>
            <person name="Svard S.G."/>
            <person name="Andersson J.O."/>
        </authorList>
    </citation>
    <scope>NUCLEOTIDE SEQUENCE</scope>
    <source>
        <strain evidence="1">PC1</strain>
    </source>
</reference>
<dbReference type="EMBL" id="GDID01003863">
    <property type="protein sequence ID" value="JAP92743.1"/>
    <property type="molecule type" value="Transcribed_RNA"/>
</dbReference>
<proteinExistence type="predicted"/>
<gene>
    <name evidence="1" type="ORF">TPC1_15212</name>
</gene>
<name>A0A146K7E6_9EUKA</name>
<dbReference type="AlphaFoldDB" id="A0A146K7E6"/>
<accession>A0A146K7E6</accession>